<evidence type="ECO:0000313" key="1">
    <source>
        <dbReference type="EMBL" id="HAA9720955.1"/>
    </source>
</evidence>
<accession>A0A478AQC6</accession>
<dbReference type="EMBL" id="DAAEZQ010000001">
    <property type="protein sequence ID" value="HAA9720955.1"/>
    <property type="molecule type" value="Genomic_DNA"/>
</dbReference>
<reference evidence="1" key="2">
    <citation type="submission" date="2019-11" db="EMBL/GenBank/DDBJ databases">
        <authorList>
            <consortium name="NCBI Pathogen Detection Project"/>
        </authorList>
    </citation>
    <scope>NUCLEOTIDE SEQUENCE</scope>
    <source>
        <strain evidence="1">HPB3501</strain>
    </source>
</reference>
<organism evidence="1">
    <name type="scientific">Listeria monocytogenes</name>
    <dbReference type="NCBI Taxonomy" id="1639"/>
    <lineage>
        <taxon>Bacteria</taxon>
        <taxon>Bacillati</taxon>
        <taxon>Bacillota</taxon>
        <taxon>Bacilli</taxon>
        <taxon>Bacillales</taxon>
        <taxon>Listeriaceae</taxon>
        <taxon>Listeria</taxon>
    </lineage>
</organism>
<protein>
    <submittedName>
        <fullName evidence="1">Uncharacterized protein</fullName>
    </submittedName>
</protein>
<sequence length="359" mass="41991">MTAENLIEQDGLMLIDLLINANDSVINLSLIPFCALYCKSAKEFLNINSNNNDADKAVTDIRNGLKIFTEKFSKGKKMAYNSDNQENEHFKSMLRFRFTKEFNTHLNLGVSFDKHGKIIFNTQLANFYLNIPKNKGVSMNEHAFMIGKRLGEETAEILVHHYHSNIKKNNKINHNDIPKYGYIDFNTNNKNVFFSDQFNKETNLIFLHMLSTLGFTNNILIPILPNRTTWLLRIMYINVHNTILGIKKVIQHLKQNSTKDFNIPEIDEYLTNNDDFQIFSSSFRNCMMHYDLIDKKGSPVILQKFYNPSLPMYGLIESCYDGMNYNQFFDELYKTSQKLEDYLLSLFTINYNSICWDWD</sequence>
<name>A0A478AQC6_LISMN</name>
<reference evidence="1" key="1">
    <citation type="journal article" date="2018" name="Genome Biol.">
        <title>SKESA: strategic k-mer extension for scrupulous assemblies.</title>
        <authorList>
            <person name="Souvorov A."/>
            <person name="Agarwala R."/>
            <person name="Lipman D.J."/>
        </authorList>
    </citation>
    <scope>NUCLEOTIDE SEQUENCE [LARGE SCALE GENOMIC DNA]</scope>
    <source>
        <strain evidence="1">HPB3501</strain>
    </source>
</reference>
<dbReference type="AlphaFoldDB" id="A0A478AQC6"/>
<gene>
    <name evidence="1" type="ORF">GIH49_02215</name>
</gene>
<proteinExistence type="predicted"/>
<dbReference type="Proteomes" id="UP000844471">
    <property type="component" value="Unassembled WGS sequence"/>
</dbReference>
<comment type="caution">
    <text evidence="1">The sequence shown here is derived from an EMBL/GenBank/DDBJ whole genome shotgun (WGS) entry which is preliminary data.</text>
</comment>